<dbReference type="GO" id="GO:0004553">
    <property type="term" value="F:hydrolase activity, hydrolyzing O-glycosyl compounds"/>
    <property type="evidence" value="ECO:0007669"/>
    <property type="project" value="UniProtKB-ARBA"/>
</dbReference>
<reference evidence="4" key="1">
    <citation type="submission" date="2008-06" db="EMBL/GenBank/DDBJ databases">
        <title>Complete sequence of Chlorobaculum parvum NCIB 8327.</title>
        <authorList>
            <consortium name="US DOE Joint Genome Institute"/>
            <person name="Lucas S."/>
            <person name="Copeland A."/>
            <person name="Lapidus A."/>
            <person name="Glavina del Rio T."/>
            <person name="Dalin E."/>
            <person name="Tice H."/>
            <person name="Bruce D."/>
            <person name="Goodwin L."/>
            <person name="Pitluck S."/>
            <person name="Schmutz J."/>
            <person name="Larimer F."/>
            <person name="Land M."/>
            <person name="Hauser L."/>
            <person name="Kyrpides N."/>
            <person name="Mikhailova N."/>
            <person name="Zhao F."/>
            <person name="Li T."/>
            <person name="Liu Z."/>
            <person name="Overmann J."/>
            <person name="Bryant D.A."/>
            <person name="Richardson P."/>
        </authorList>
    </citation>
    <scope>NUCLEOTIDE SEQUENCE [LARGE SCALE GENOMIC DNA]</scope>
    <source>
        <strain evidence="4">NCIB 8327</strain>
    </source>
</reference>
<dbReference type="GO" id="GO:0005975">
    <property type="term" value="P:carbohydrate metabolic process"/>
    <property type="evidence" value="ECO:0007669"/>
    <property type="project" value="InterPro"/>
</dbReference>
<dbReference type="AlphaFoldDB" id="B3QMR1"/>
<evidence type="ECO:0000313" key="5">
    <source>
        <dbReference type="Proteomes" id="UP000008811"/>
    </source>
</evidence>
<dbReference type="RefSeq" id="WP_012502047.1">
    <property type="nucleotide sequence ID" value="NC_011027.1"/>
</dbReference>
<feature type="domain" description="DUF547" evidence="2">
    <location>
        <begin position="691"/>
        <end position="816"/>
    </location>
</feature>
<dbReference type="PANTHER" id="PTHR31616:SF0">
    <property type="entry name" value="GLUCAN 1,4-ALPHA-GLUCOSIDASE"/>
    <property type="match status" value="1"/>
</dbReference>
<gene>
    <name evidence="4" type="ordered locus">Cpar_0798</name>
</gene>
<protein>
    <submittedName>
        <fullName evidence="4">Glycoside hydrolase 15-related</fullName>
    </submittedName>
</protein>
<dbReference type="eggNOG" id="COG3387">
    <property type="taxonomic scope" value="Bacteria"/>
</dbReference>
<accession>B3QMR1</accession>
<feature type="domain" description="Trehalase-like N-terminal" evidence="3">
    <location>
        <begin position="5"/>
        <end position="159"/>
    </location>
</feature>
<organism evidence="4 5">
    <name type="scientific">Chlorobaculum parvum (strain DSM 263 / NCIMB 8327)</name>
    <name type="common">Chlorobium vibrioforme subsp. thiosulfatophilum</name>
    <dbReference type="NCBI Taxonomy" id="517417"/>
    <lineage>
        <taxon>Bacteria</taxon>
        <taxon>Pseudomonadati</taxon>
        <taxon>Chlorobiota</taxon>
        <taxon>Chlorobiia</taxon>
        <taxon>Chlorobiales</taxon>
        <taxon>Chlorobiaceae</taxon>
        <taxon>Chlorobaculum</taxon>
    </lineage>
</organism>
<dbReference type="Proteomes" id="UP000008811">
    <property type="component" value="Chromosome"/>
</dbReference>
<dbReference type="Gene3D" id="1.50.10.10">
    <property type="match status" value="1"/>
</dbReference>
<dbReference type="SUPFAM" id="SSF48208">
    <property type="entry name" value="Six-hairpin glycosidases"/>
    <property type="match status" value="1"/>
</dbReference>
<dbReference type="HOGENOM" id="CLU_010399_3_1_10"/>
<name>B3QMR1_CHLP8</name>
<dbReference type="Pfam" id="PF19291">
    <property type="entry name" value="TREH_N"/>
    <property type="match status" value="1"/>
</dbReference>
<dbReference type="Pfam" id="PF00723">
    <property type="entry name" value="Glyco_hydro_15"/>
    <property type="match status" value="1"/>
</dbReference>
<dbReference type="InterPro" id="IPR012341">
    <property type="entry name" value="6hp_glycosidase-like_sf"/>
</dbReference>
<dbReference type="EMBL" id="CP001099">
    <property type="protein sequence ID" value="ACF11214.1"/>
    <property type="molecule type" value="Genomic_DNA"/>
</dbReference>
<feature type="domain" description="GH15-like" evidence="1">
    <location>
        <begin position="228"/>
        <end position="587"/>
    </location>
</feature>
<dbReference type="Pfam" id="PF04784">
    <property type="entry name" value="DUF547"/>
    <property type="match status" value="1"/>
</dbReference>
<dbReference type="KEGG" id="cpc:Cpar_0798"/>
<keyword evidence="4" id="KW-0378">Hydrolase</keyword>
<dbReference type="OrthoDB" id="3902805at2"/>
<dbReference type="STRING" id="517417.Cpar_0798"/>
<dbReference type="PANTHER" id="PTHR31616">
    <property type="entry name" value="TREHALASE"/>
    <property type="match status" value="1"/>
</dbReference>
<evidence type="ECO:0000259" key="1">
    <source>
        <dbReference type="Pfam" id="PF00723"/>
    </source>
</evidence>
<dbReference type="InterPro" id="IPR045582">
    <property type="entry name" value="Trehalase-like_N"/>
</dbReference>
<dbReference type="InterPro" id="IPR008928">
    <property type="entry name" value="6-hairpin_glycosidase_sf"/>
</dbReference>
<dbReference type="InterPro" id="IPR011613">
    <property type="entry name" value="GH15-like"/>
</dbReference>
<proteinExistence type="predicted"/>
<keyword evidence="5" id="KW-1185">Reference proteome</keyword>
<evidence type="ECO:0000313" key="4">
    <source>
        <dbReference type="EMBL" id="ACF11214.1"/>
    </source>
</evidence>
<evidence type="ECO:0000259" key="2">
    <source>
        <dbReference type="Pfam" id="PF04784"/>
    </source>
</evidence>
<dbReference type="CAZy" id="GH15">
    <property type="family name" value="Glycoside Hydrolase Family 15"/>
</dbReference>
<evidence type="ECO:0000259" key="3">
    <source>
        <dbReference type="Pfam" id="PF19291"/>
    </source>
</evidence>
<sequence>MYRNISDYGLIGNMQTAALVSADGSIDYYSLPYFDSPTIFASLLDERNGGFFSLKPSEPFTSSREYLTGTCILSTSFTTKHGRATLYDFMPVENSSLSQRPPGIHRCLRVDYGRMDFMLTLAPRPDYARSKSVIQHDGPGFTISHANSPVTLLHSLQDFDADGTGTDTLTLSFSLDQGESAHFDLVHGPVNLEEKLPCPFESTKSWWKEWLHYCIGERCTWLGEFTPLVHRSMLTLKLLTFQPTGSIIAAVTTSLPESIGGERNWDYRFTWLRDASFTLKSLFTLGHINEADSFIRWLHDTYRKHGSRELMIMYSIHGEQALREQHLTHLDGYRHSKPLRIGNAAHSQQQWDIYGEVMDAALRLSDYAGKIDETLWPFFRDICEMAIENWRKPDDGIWEVRNGPYHFVYSKVMCWVALDRGITIARRFGFNAPLDRWTREREEIRSQVLSRGFSNKLNSFVQRFDTEILDASLLILPLVNFLPVSDHRIQGTIEACRKHLMKNGFIRRYLADDGLQGEEGGFLLCNFWMIECLALSGKIIEAEELLGVTMNAANDLGLFAEEYDPRRKEMLGNFPQAFSHIGYINAIAALLSGKLPPETRDPELSLMQRMQWLLPLRLTLNESRQPAESTTEKIETRLDARLKVMLGRLQGAFFDSRHRRVDYPAMKRSRSFGEYQRLAQHLHRFDPESLQTDMERKAFWINIYNILIIHGVITLDIQRSVLEIVNFFGRIGYDIGDRFYSPDDIEHGILRKNRSHPTFPIRQFSSNDPRLQLAVETFDPRIHFALVCASSSCPPIEFYDAEKIDHQLDIAARSFINRNGLELDEKKRELRLSRIFQWYGRDFGDNRDQVLDYLLQFCDESLRERIVSMRTQLRIRYLPYNWDLNRRLGET</sequence>
<dbReference type="InterPro" id="IPR006869">
    <property type="entry name" value="DUF547"/>
</dbReference>